<gene>
    <name evidence="2" type="primary">PNPLA6_2</name>
    <name evidence="2" type="ORF">GOODEAATRI_020879</name>
</gene>
<feature type="domain" description="Lysophospholipase NTE1-like P-loop" evidence="1">
    <location>
        <begin position="86"/>
        <end position="149"/>
    </location>
</feature>
<name>A0ABV0MJS6_9TELE</name>
<protein>
    <submittedName>
        <fullName evidence="2">Neuropathy target esterase</fullName>
    </submittedName>
</protein>
<accession>A0ABV0MJS6</accession>
<organism evidence="2 3">
    <name type="scientific">Goodea atripinnis</name>
    <dbReference type="NCBI Taxonomy" id="208336"/>
    <lineage>
        <taxon>Eukaryota</taxon>
        <taxon>Metazoa</taxon>
        <taxon>Chordata</taxon>
        <taxon>Craniata</taxon>
        <taxon>Vertebrata</taxon>
        <taxon>Euteleostomi</taxon>
        <taxon>Actinopterygii</taxon>
        <taxon>Neopterygii</taxon>
        <taxon>Teleostei</taxon>
        <taxon>Neoteleostei</taxon>
        <taxon>Acanthomorphata</taxon>
        <taxon>Ovalentaria</taxon>
        <taxon>Atherinomorphae</taxon>
        <taxon>Cyprinodontiformes</taxon>
        <taxon>Goodeidae</taxon>
        <taxon>Goodea</taxon>
    </lineage>
</organism>
<evidence type="ECO:0000313" key="3">
    <source>
        <dbReference type="Proteomes" id="UP001476798"/>
    </source>
</evidence>
<dbReference type="EMBL" id="JAHRIO010001981">
    <property type="protein sequence ID" value="MEQ2159251.1"/>
    <property type="molecule type" value="Genomic_DNA"/>
</dbReference>
<feature type="non-terminal residue" evidence="2">
    <location>
        <position position="1"/>
    </location>
</feature>
<evidence type="ECO:0000259" key="1">
    <source>
        <dbReference type="Pfam" id="PF24179"/>
    </source>
</evidence>
<dbReference type="InterPro" id="IPR056556">
    <property type="entry name" value="NTE1_P-loop_dom"/>
</dbReference>
<reference evidence="2 3" key="1">
    <citation type="submission" date="2021-06" db="EMBL/GenBank/DDBJ databases">
        <authorList>
            <person name="Palmer J.M."/>
        </authorList>
    </citation>
    <scope>NUCLEOTIDE SEQUENCE [LARGE SCALE GENOMIC DNA]</scope>
    <source>
        <strain evidence="2 3">GA_2019</strain>
        <tissue evidence="2">Muscle</tissue>
    </source>
</reference>
<dbReference type="Proteomes" id="UP001476798">
    <property type="component" value="Unassembled WGS sequence"/>
</dbReference>
<sequence>IHEYRLSGWLAQQEDINRIVLYQTDNSMTPWTQRCIRQADCILIVGLGDQEPTLGEVCVCRESLELSIGRAMTTLLTLLPLLFSLKLEQMLENTAVRALKKLILLHREDGPGPSRTVEWLNMRSWCSGHLHLKCPRRVFSRRSPTKLVRFCTL</sequence>
<feature type="domain" description="Lysophospholipase NTE1-like P-loop" evidence="1">
    <location>
        <begin position="2"/>
        <end position="57"/>
    </location>
</feature>
<dbReference type="Pfam" id="PF24179">
    <property type="entry name" value="NTE_Ploop"/>
    <property type="match status" value="2"/>
</dbReference>
<evidence type="ECO:0000313" key="2">
    <source>
        <dbReference type="EMBL" id="MEQ2159251.1"/>
    </source>
</evidence>
<comment type="caution">
    <text evidence="2">The sequence shown here is derived from an EMBL/GenBank/DDBJ whole genome shotgun (WGS) entry which is preliminary data.</text>
</comment>
<proteinExistence type="predicted"/>
<keyword evidence="3" id="KW-1185">Reference proteome</keyword>